<keyword evidence="3" id="KW-0808">Transferase</keyword>
<gene>
    <name evidence="3" type="primary">idnS9</name>
</gene>
<reference evidence="3" key="1">
    <citation type="journal article" date="2013" name="J. Antibiot.">
        <title>Identification of the incednine biosynthetic gene cluster: characterization of novel beta-glutamate-beta-decarboxylase IdnL3.</title>
        <authorList>
            <person name="Takaishi M."/>
            <person name="Kudo F."/>
            <person name="Eguchi T."/>
        </authorList>
    </citation>
    <scope>NUCLEOTIDE SEQUENCE</scope>
    <source>
        <strain evidence="3">ML694-90F3</strain>
    </source>
</reference>
<evidence type="ECO:0000256" key="1">
    <source>
        <dbReference type="SAM" id="MobiDB-lite"/>
    </source>
</evidence>
<dbReference type="GO" id="GO:0016757">
    <property type="term" value="F:glycosyltransferase activity"/>
    <property type="evidence" value="ECO:0007669"/>
    <property type="project" value="UniProtKB-ARBA"/>
</dbReference>
<proteinExistence type="predicted"/>
<name>A0A077KSZ0_9ACTN</name>
<accession>A0A077KSZ0</accession>
<dbReference type="SUPFAM" id="SSF53756">
    <property type="entry name" value="UDP-Glycosyltransferase/glycogen phosphorylase"/>
    <property type="match status" value="1"/>
</dbReference>
<dbReference type="Pfam" id="PF06722">
    <property type="entry name" value="EryCIII-like_C"/>
    <property type="match status" value="1"/>
</dbReference>
<evidence type="ECO:0000259" key="2">
    <source>
        <dbReference type="Pfam" id="PF06722"/>
    </source>
</evidence>
<feature type="compositionally biased region" description="Gly residues" evidence="1">
    <location>
        <begin position="54"/>
        <end position="67"/>
    </location>
</feature>
<protein>
    <submittedName>
        <fullName evidence="3">Glycosyltransferase</fullName>
    </submittedName>
</protein>
<dbReference type="EMBL" id="AB767280">
    <property type="protein sequence ID" value="BAP34741.1"/>
    <property type="molecule type" value="Genomic_DNA"/>
</dbReference>
<organism evidence="3">
    <name type="scientific">Streptomyces sp. ML694-90F3</name>
    <dbReference type="NCBI Taxonomy" id="1265536"/>
    <lineage>
        <taxon>Bacteria</taxon>
        <taxon>Bacillati</taxon>
        <taxon>Actinomycetota</taxon>
        <taxon>Actinomycetes</taxon>
        <taxon>Kitasatosporales</taxon>
        <taxon>Streptomycetaceae</taxon>
        <taxon>Streptomyces</taxon>
    </lineage>
</organism>
<feature type="compositionally biased region" description="Gly residues" evidence="1">
    <location>
        <begin position="75"/>
        <end position="92"/>
    </location>
</feature>
<dbReference type="AlphaFoldDB" id="A0A077KSZ0"/>
<dbReference type="InterPro" id="IPR010610">
    <property type="entry name" value="EryCIII-like_C"/>
</dbReference>
<sequence length="395" mass="38870">MRVLLVSPSVKDRLYSLMPLAWALRTAGHETQIAGRPGFTDTITMTGFVAVPVGGEGPAGHGPGTPGGPAAAGAGRTGPYGSDGTGGYGPGGADAYDDGGTGPYAGGPGTAYGAGGGEPYTSGGGGAYGVRGGAVLDDHADVEGLLAHAALWRPDLILWDGAAPAGAEAAAKAGAVSVCAAGPFDHDAPLGAAAVLDTLPPSLRRAEHAERIPVRPVFYTGSAQLPAWLGRKVRRPRILVTGELSDAVFAGLLEAAAGVDAELVCDLGPDAQDRLPAGTRLPAHTRMLDTVPVAATLPTCAAVVHDGGAALTAAAVAYGLPQYVTGAADGGRVSAVAGRAAAAGAALPPGTPDALRALLADGGPRDGARALAAEVAAMPSPRDAVPVLERLVAAR</sequence>
<evidence type="ECO:0000313" key="3">
    <source>
        <dbReference type="EMBL" id="BAP34741.1"/>
    </source>
</evidence>
<dbReference type="Gene3D" id="3.40.50.2000">
    <property type="entry name" value="Glycogen Phosphorylase B"/>
    <property type="match status" value="2"/>
</dbReference>
<feature type="region of interest" description="Disordered" evidence="1">
    <location>
        <begin position="54"/>
        <end position="94"/>
    </location>
</feature>
<feature type="domain" description="Erythromycin biosynthesis protein CIII-like C-terminal" evidence="2">
    <location>
        <begin position="252"/>
        <end position="390"/>
    </location>
</feature>